<sequence length="55" mass="6584">MLSNKRINELTKLFKKHIQAPEDEKAAIEKEMKRYGCSNSAQAFKKIREYRRNIK</sequence>
<dbReference type="STRING" id="84029.CROST_10950"/>
<accession>A0A1S8LRE0</accession>
<reference evidence="1 2" key="1">
    <citation type="submission" date="2022-04" db="EMBL/GenBank/DDBJ databases">
        <title>Genome sequence of C. roseum typestrain.</title>
        <authorList>
            <person name="Poehlein A."/>
            <person name="Schoch T."/>
            <person name="Duerre P."/>
            <person name="Daniel R."/>
        </authorList>
    </citation>
    <scope>NUCLEOTIDE SEQUENCE [LARGE SCALE GENOMIC DNA]</scope>
    <source>
        <strain evidence="1 2">DSM 7320</strain>
    </source>
</reference>
<dbReference type="Proteomes" id="UP000190951">
    <property type="component" value="Chromosome"/>
</dbReference>
<dbReference type="AlphaFoldDB" id="A0A1S8LRE0"/>
<keyword evidence="2" id="KW-1185">Reference proteome</keyword>
<evidence type="ECO:0000313" key="1">
    <source>
        <dbReference type="EMBL" id="URZ10911.1"/>
    </source>
</evidence>
<dbReference type="EMBL" id="CP096983">
    <property type="protein sequence ID" value="URZ10911.1"/>
    <property type="molecule type" value="Genomic_DNA"/>
</dbReference>
<protein>
    <submittedName>
        <fullName evidence="1">Uncharacterized protein</fullName>
    </submittedName>
</protein>
<gene>
    <name evidence="1" type="ORF">CROST_016270</name>
</gene>
<proteinExistence type="predicted"/>
<evidence type="ECO:0000313" key="2">
    <source>
        <dbReference type="Proteomes" id="UP000190951"/>
    </source>
</evidence>
<name>A0A1S8LRE0_9CLOT</name>
<organism evidence="1 2">
    <name type="scientific">Clostridium felsineum</name>
    <dbReference type="NCBI Taxonomy" id="36839"/>
    <lineage>
        <taxon>Bacteria</taxon>
        <taxon>Bacillati</taxon>
        <taxon>Bacillota</taxon>
        <taxon>Clostridia</taxon>
        <taxon>Eubacteriales</taxon>
        <taxon>Clostridiaceae</taxon>
        <taxon>Clostridium</taxon>
    </lineage>
</organism>
<dbReference type="RefSeq" id="WP_176091516.1">
    <property type="nucleotide sequence ID" value="NZ_CP096983.1"/>
</dbReference>
<dbReference type="KEGG" id="crw:CROST_016270"/>